<evidence type="ECO:0000313" key="4">
    <source>
        <dbReference type="EMBL" id="KAF0743010.1"/>
    </source>
</evidence>
<comment type="caution">
    <text evidence="4">The sequence shown here is derived from an EMBL/GenBank/DDBJ whole genome shotgun (WGS) entry which is preliminary data.</text>
</comment>
<reference evidence="4 5" key="1">
    <citation type="submission" date="2019-07" db="EMBL/GenBank/DDBJ databases">
        <title>Genomics analysis of Aphanomyces spp. identifies a new class of oomycete effector associated with host adaptation.</title>
        <authorList>
            <person name="Gaulin E."/>
        </authorList>
    </citation>
    <scope>NUCLEOTIDE SEQUENCE [LARGE SCALE GENOMIC DNA]</scope>
    <source>
        <strain evidence="4 5">ATCC 201684</strain>
    </source>
</reference>
<dbReference type="Pfam" id="PF00352">
    <property type="entry name" value="TBP"/>
    <property type="match status" value="2"/>
</dbReference>
<protein>
    <recommendedName>
        <fullName evidence="6">TATA-box-binding protein</fullName>
    </recommendedName>
</protein>
<evidence type="ECO:0000256" key="2">
    <source>
        <dbReference type="ARBA" id="ARBA00023125"/>
    </source>
</evidence>
<dbReference type="InterPro" id="IPR000814">
    <property type="entry name" value="TBP"/>
</dbReference>
<evidence type="ECO:0000256" key="1">
    <source>
        <dbReference type="ARBA" id="ARBA00005560"/>
    </source>
</evidence>
<gene>
    <name evidence="4" type="ORF">Ae201684_002071</name>
</gene>
<dbReference type="Proteomes" id="UP000481153">
    <property type="component" value="Unassembled WGS sequence"/>
</dbReference>
<dbReference type="InterPro" id="IPR012295">
    <property type="entry name" value="TBP_dom_sf"/>
</dbReference>
<dbReference type="HAMAP" id="MF_00408">
    <property type="entry name" value="TATA_bind_prot_arch"/>
    <property type="match status" value="1"/>
</dbReference>
<keyword evidence="2" id="KW-0238">DNA-binding</keyword>
<sequence>MEVDTEDDLKQAFKEQAREALRDYKIAVVNIVATFDLTTKIDLKDLVLKARNVEYNPRRFHGAVMRHREPKATTIIFASGKVVAVGLKEEAELERVAQKVESIVRKIGFEEAAARWITIQNITATGSAPHKVRLEGLLQGHARFCSFEPELFPALYYRMLEPKMCFMVFVSGKVVVCGAKTIEDIWEGFEKLQPVLLQFKLRDRRIDI</sequence>
<dbReference type="EMBL" id="VJMJ01000022">
    <property type="protein sequence ID" value="KAF0743010.1"/>
    <property type="molecule type" value="Genomic_DNA"/>
</dbReference>
<dbReference type="Gene3D" id="3.30.310.10">
    <property type="entry name" value="TATA-Binding Protein"/>
    <property type="match status" value="2"/>
</dbReference>
<proteinExistence type="inferred from homology"/>
<accession>A0A6G0XRN9</accession>
<keyword evidence="3" id="KW-0804">Transcription</keyword>
<dbReference type="CDD" id="cd00652">
    <property type="entry name" value="TBP_TLF"/>
    <property type="match status" value="1"/>
</dbReference>
<evidence type="ECO:0008006" key="6">
    <source>
        <dbReference type="Google" id="ProtNLM"/>
    </source>
</evidence>
<comment type="similarity">
    <text evidence="1">Belongs to the TBP family.</text>
</comment>
<keyword evidence="5" id="KW-1185">Reference proteome</keyword>
<dbReference type="GO" id="GO:0003677">
    <property type="term" value="F:DNA binding"/>
    <property type="evidence" value="ECO:0007669"/>
    <property type="project" value="UniProtKB-KW"/>
</dbReference>
<name>A0A6G0XRN9_9STRA</name>
<evidence type="ECO:0000313" key="5">
    <source>
        <dbReference type="Proteomes" id="UP000481153"/>
    </source>
</evidence>
<dbReference type="GO" id="GO:0006352">
    <property type="term" value="P:DNA-templated transcription initiation"/>
    <property type="evidence" value="ECO:0007669"/>
    <property type="project" value="InterPro"/>
</dbReference>
<evidence type="ECO:0000256" key="3">
    <source>
        <dbReference type="ARBA" id="ARBA00023163"/>
    </source>
</evidence>
<organism evidence="4 5">
    <name type="scientific">Aphanomyces euteiches</name>
    <dbReference type="NCBI Taxonomy" id="100861"/>
    <lineage>
        <taxon>Eukaryota</taxon>
        <taxon>Sar</taxon>
        <taxon>Stramenopiles</taxon>
        <taxon>Oomycota</taxon>
        <taxon>Saprolegniomycetes</taxon>
        <taxon>Saprolegniales</taxon>
        <taxon>Verrucalvaceae</taxon>
        <taxon>Aphanomyces</taxon>
    </lineage>
</organism>
<dbReference type="SUPFAM" id="SSF55945">
    <property type="entry name" value="TATA-box binding protein-like"/>
    <property type="match status" value="2"/>
</dbReference>
<dbReference type="PANTHER" id="PTHR10126">
    <property type="entry name" value="TATA-BOX BINDING PROTEIN"/>
    <property type="match status" value="1"/>
</dbReference>
<dbReference type="AlphaFoldDB" id="A0A6G0XRN9"/>
<dbReference type="PRINTS" id="PR00686">
    <property type="entry name" value="TIFACTORIID"/>
</dbReference>
<dbReference type="VEuPathDB" id="FungiDB:AeMF1_016036"/>